<keyword evidence="2" id="KW-1185">Reference proteome</keyword>
<protein>
    <submittedName>
        <fullName evidence="1">Uncharacterized protein</fullName>
    </submittedName>
</protein>
<dbReference type="RefSeq" id="WP_092652661.1">
    <property type="nucleotide sequence ID" value="NZ_FOHA01000011.1"/>
</dbReference>
<evidence type="ECO:0000313" key="2">
    <source>
        <dbReference type="Proteomes" id="UP000198948"/>
    </source>
</evidence>
<accession>A0A1H9T8Y2</accession>
<dbReference type="Proteomes" id="UP000198948">
    <property type="component" value="Unassembled WGS sequence"/>
</dbReference>
<dbReference type="AlphaFoldDB" id="A0A1H9T8Y2"/>
<evidence type="ECO:0000313" key="1">
    <source>
        <dbReference type="EMBL" id="SER93527.1"/>
    </source>
</evidence>
<dbReference type="EMBL" id="FOHA01000011">
    <property type="protein sequence ID" value="SER93527.1"/>
    <property type="molecule type" value="Genomic_DNA"/>
</dbReference>
<proteinExistence type="predicted"/>
<gene>
    <name evidence="1" type="ORF">SAMN04488559_11157</name>
</gene>
<dbReference type="OrthoDB" id="2187056at2"/>
<name>A0A1H9T8Y2_9LACT</name>
<organism evidence="1 2">
    <name type="scientific">Isobaculum melis</name>
    <dbReference type="NCBI Taxonomy" id="142588"/>
    <lineage>
        <taxon>Bacteria</taxon>
        <taxon>Bacillati</taxon>
        <taxon>Bacillota</taxon>
        <taxon>Bacilli</taxon>
        <taxon>Lactobacillales</taxon>
        <taxon>Carnobacteriaceae</taxon>
        <taxon>Isobaculum</taxon>
    </lineage>
</organism>
<sequence>MRKKPLLKLTIFIFFFLVILTCQKSSIVQAETEKNELPQIYFSSEYPRKTLPTTGTQKVTLFNDIGHYSIQTIGGSNTYGFDHPSKKTEYKKEDLTDLDPLHINSTGMDYIPNGKVKKAYLFFFESTESGIKPDRKNTYIEGPKGNKFKIDTGKEETFYDVTEFIKNEGAGNYWGKNIESDRRDMANADNLATWGIVFIEENADFPIRTTLVEGLKIYTQGVVTLGDKNSIPIKEFNKASGSFTGLVGGGNAMGGDILQVQAYKNNQLIKATNLSDDIRPASNYFNGSITKNGQDIKTRKPNAEVLNNNIDIFNYDFEEADFVPTGLDRMDLVFYAGWFGDAFTAQMAGISLDVQEPEYQLVAREAESQQADFKIQPNETKTIVTTATALDVSTGLYQGRYIVSLPEHLTYVAESFTLNGKPIKDSALSMTPEANQFTLNCDEIGPNEAFTVSYQVQADEAFIFGGIHQKYEGLMVYNKINQTTVDLSYQSNVAFGSLDPVVEDEQFALYAENVAVDVSEIEALFSTKDGMRALAKVAGINKETNAKTPLATVEEDKAQIEAIKNATERYQQLAKWEDASDLIKPYPFTFSYEHDGKTLQKTITFFLTNETTKVDKENNRVIYGFDFKMSLQDAKKVMENEVIDIAHISVWAFDKKPEEQALPVEKIHLNLKDPIDLVNENQTGLNHVPKVGDYQLKITYDGVSHNHLVTATIYNPLLTLHLKQVILDEEAQLVIPTKGYFKVEHLNNLTERQVSAAYHGTGNSGSIEKEVAFTAFQYVKDQTATWIHIQPILPEYYEYVGFVSSTIEEAHDEKKLISTLPDIDFLNDQEHWVSIYLKPTTNAPKSYSWYYQTNLLWNGLP</sequence>
<reference evidence="1 2" key="1">
    <citation type="submission" date="2016-10" db="EMBL/GenBank/DDBJ databases">
        <authorList>
            <person name="de Groot N.N."/>
        </authorList>
    </citation>
    <scope>NUCLEOTIDE SEQUENCE [LARGE SCALE GENOMIC DNA]</scope>
    <source>
        <strain evidence="1 2">DSM 13760</strain>
    </source>
</reference>